<comment type="caution">
    <text evidence="2">The sequence shown here is derived from an EMBL/GenBank/DDBJ whole genome shotgun (WGS) entry which is preliminary data.</text>
</comment>
<evidence type="ECO:0000313" key="3">
    <source>
        <dbReference type="Proteomes" id="UP000574369"/>
    </source>
</evidence>
<dbReference type="EMBL" id="JACHXO010000008">
    <property type="protein sequence ID" value="MBB3196593.1"/>
    <property type="molecule type" value="Genomic_DNA"/>
</dbReference>
<sequence length="193" mass="21037">MKVKTCWDDQETMAAGPIWRPDAAGAADTWDSALASDLPGPEGAGSRSPGGLFDSSPASSMVSAAGPAPTSLRRRASDSIFQSLMRLWPREGRRPEASIQTMARLRSAFRGCLADLMQEARAQGDVRGQLRLEAVFGHIVHSSHPEDLWHLRASIYTEVARARSQAEAERRVALLTLQFDLSRGRLKVLNGRG</sequence>
<accession>A0ABR6GWX2</accession>
<keyword evidence="3" id="KW-1185">Reference proteome</keyword>
<dbReference type="RefSeq" id="WP_184295274.1">
    <property type="nucleotide sequence ID" value="NZ_JACHXO010000008.1"/>
</dbReference>
<organism evidence="2 3">
    <name type="scientific">Roseateles terrae</name>
    <dbReference type="NCBI Taxonomy" id="431060"/>
    <lineage>
        <taxon>Bacteria</taxon>
        <taxon>Pseudomonadati</taxon>
        <taxon>Pseudomonadota</taxon>
        <taxon>Betaproteobacteria</taxon>
        <taxon>Burkholderiales</taxon>
        <taxon>Sphaerotilaceae</taxon>
        <taxon>Roseateles</taxon>
    </lineage>
</organism>
<dbReference type="Proteomes" id="UP000574369">
    <property type="component" value="Unassembled WGS sequence"/>
</dbReference>
<evidence type="ECO:0000256" key="1">
    <source>
        <dbReference type="SAM" id="MobiDB-lite"/>
    </source>
</evidence>
<evidence type="ECO:0000313" key="2">
    <source>
        <dbReference type="EMBL" id="MBB3196593.1"/>
    </source>
</evidence>
<gene>
    <name evidence="2" type="ORF">FHS28_004015</name>
</gene>
<proteinExistence type="predicted"/>
<name>A0ABR6GWX2_9BURK</name>
<protein>
    <submittedName>
        <fullName evidence="2">Uncharacterized protein</fullName>
    </submittedName>
</protein>
<reference evidence="2 3" key="1">
    <citation type="submission" date="2020-08" db="EMBL/GenBank/DDBJ databases">
        <title>Genomic Encyclopedia of Type Strains, Phase III (KMG-III): the genomes of soil and plant-associated and newly described type strains.</title>
        <authorList>
            <person name="Whitman W."/>
        </authorList>
    </citation>
    <scope>NUCLEOTIDE SEQUENCE [LARGE SCALE GENOMIC DNA]</scope>
    <source>
        <strain evidence="2 3">CECT 7247</strain>
    </source>
</reference>
<feature type="region of interest" description="Disordered" evidence="1">
    <location>
        <begin position="33"/>
        <end position="72"/>
    </location>
</feature>